<dbReference type="PANTHER" id="PTHR47506:SF1">
    <property type="entry name" value="HTH-TYPE TRANSCRIPTIONAL REGULATOR YJDC"/>
    <property type="match status" value="1"/>
</dbReference>
<dbReference type="PROSITE" id="PS50977">
    <property type="entry name" value="HTH_TETR_2"/>
    <property type="match status" value="1"/>
</dbReference>
<proteinExistence type="predicted"/>
<evidence type="ECO:0000256" key="3">
    <source>
        <dbReference type="ARBA" id="ARBA00023163"/>
    </source>
</evidence>
<dbReference type="GO" id="GO:0003677">
    <property type="term" value="F:DNA binding"/>
    <property type="evidence" value="ECO:0007669"/>
    <property type="project" value="UniProtKB-KW"/>
</dbReference>
<evidence type="ECO:0000313" key="8">
    <source>
        <dbReference type="EMBL" id="CAB5057076.1"/>
    </source>
</evidence>
<dbReference type="EMBL" id="CAEZXX010000121">
    <property type="protein sequence ID" value="CAB4719053.1"/>
    <property type="molecule type" value="Genomic_DNA"/>
</dbReference>
<feature type="domain" description="HTH tetR-type" evidence="4">
    <location>
        <begin position="27"/>
        <end position="87"/>
    </location>
</feature>
<dbReference type="SUPFAM" id="SSF48498">
    <property type="entry name" value="Tetracyclin repressor-like, C-terminal domain"/>
    <property type="match status" value="1"/>
</dbReference>
<dbReference type="EMBL" id="CAFBLR010000023">
    <property type="protein sequence ID" value="CAB4864429.1"/>
    <property type="molecule type" value="Genomic_DNA"/>
</dbReference>
<name>A0A6J6RAR3_9ZZZZ</name>
<evidence type="ECO:0000313" key="6">
    <source>
        <dbReference type="EMBL" id="CAB4739180.1"/>
    </source>
</evidence>
<dbReference type="EMBL" id="CAFBQP010000018">
    <property type="protein sequence ID" value="CAB5057076.1"/>
    <property type="molecule type" value="Genomic_DNA"/>
</dbReference>
<keyword evidence="3" id="KW-0804">Transcription</keyword>
<dbReference type="Gene3D" id="1.10.357.10">
    <property type="entry name" value="Tetracycline Repressor, domain 2"/>
    <property type="match status" value="1"/>
</dbReference>
<accession>A0A6J6RAR3</accession>
<evidence type="ECO:0000259" key="4">
    <source>
        <dbReference type="PROSITE" id="PS50977"/>
    </source>
</evidence>
<dbReference type="EMBL" id="CAEZYY010000002">
    <property type="protein sequence ID" value="CAB4739180.1"/>
    <property type="molecule type" value="Genomic_DNA"/>
</dbReference>
<dbReference type="InterPro" id="IPR036271">
    <property type="entry name" value="Tet_transcr_reg_TetR-rel_C_sf"/>
</dbReference>
<dbReference type="PRINTS" id="PR00455">
    <property type="entry name" value="HTHTETR"/>
</dbReference>
<evidence type="ECO:0000313" key="7">
    <source>
        <dbReference type="EMBL" id="CAB4864429.1"/>
    </source>
</evidence>
<evidence type="ECO:0000313" key="5">
    <source>
        <dbReference type="EMBL" id="CAB4719053.1"/>
    </source>
</evidence>
<keyword evidence="2" id="KW-0238">DNA-binding</keyword>
<gene>
    <name evidence="5" type="ORF">UFOPK2602_01607</name>
    <name evidence="6" type="ORF">UFOPK2806_00248</name>
    <name evidence="7" type="ORF">UFOPK3417_00403</name>
    <name evidence="8" type="ORF">UFOPK4306_00658</name>
</gene>
<dbReference type="InterPro" id="IPR001647">
    <property type="entry name" value="HTH_TetR"/>
</dbReference>
<organism evidence="5">
    <name type="scientific">freshwater metagenome</name>
    <dbReference type="NCBI Taxonomy" id="449393"/>
    <lineage>
        <taxon>unclassified sequences</taxon>
        <taxon>metagenomes</taxon>
        <taxon>ecological metagenomes</taxon>
    </lineage>
</organism>
<dbReference type="PANTHER" id="PTHR47506">
    <property type="entry name" value="TRANSCRIPTIONAL REGULATORY PROTEIN"/>
    <property type="match status" value="1"/>
</dbReference>
<sequence>MLPTYWSVGRDSRDIVRIPVTNAGEQVSTREVIIVEALHCFAEAGYEGTSLNDIAAAVGIRRPSLLHHFPSKEALYGEVFERVLSDFIGPIEEAAANDSSGWERVEVVLVNALLLFSAHPDHVRLLRREAIDGGTHLGIDLAAALRPMFDGAALFLEGEMTAGRFRWHDARQLLITGYGALLGSFSDAPILEGLVDGNPMDEAAVLRRVEHVVSFFRAALVP</sequence>
<evidence type="ECO:0000256" key="1">
    <source>
        <dbReference type="ARBA" id="ARBA00023015"/>
    </source>
</evidence>
<dbReference type="Pfam" id="PF00440">
    <property type="entry name" value="TetR_N"/>
    <property type="match status" value="1"/>
</dbReference>
<dbReference type="SUPFAM" id="SSF46689">
    <property type="entry name" value="Homeodomain-like"/>
    <property type="match status" value="1"/>
</dbReference>
<keyword evidence="1" id="KW-0805">Transcription regulation</keyword>
<protein>
    <submittedName>
        <fullName evidence="5">Unannotated protein</fullName>
    </submittedName>
</protein>
<reference evidence="5" key="1">
    <citation type="submission" date="2020-05" db="EMBL/GenBank/DDBJ databases">
        <authorList>
            <person name="Chiriac C."/>
            <person name="Salcher M."/>
            <person name="Ghai R."/>
            <person name="Kavagutti S V."/>
        </authorList>
    </citation>
    <scope>NUCLEOTIDE SEQUENCE</scope>
</reference>
<dbReference type="AlphaFoldDB" id="A0A6J6RAR3"/>
<dbReference type="InterPro" id="IPR009057">
    <property type="entry name" value="Homeodomain-like_sf"/>
</dbReference>
<evidence type="ECO:0000256" key="2">
    <source>
        <dbReference type="ARBA" id="ARBA00023125"/>
    </source>
</evidence>